<proteinExistence type="predicted"/>
<evidence type="ECO:0000313" key="2">
    <source>
        <dbReference type="Proteomes" id="UP001224890"/>
    </source>
</evidence>
<gene>
    <name evidence="1" type="ORF">BDP55DRAFT_22906</name>
</gene>
<keyword evidence="2" id="KW-1185">Reference proteome</keyword>
<reference evidence="1" key="1">
    <citation type="submission" date="2021-06" db="EMBL/GenBank/DDBJ databases">
        <title>Comparative genomics, transcriptomics and evolutionary studies reveal genomic signatures of adaptation to plant cell wall in hemibiotrophic fungi.</title>
        <authorList>
            <consortium name="DOE Joint Genome Institute"/>
            <person name="Baroncelli R."/>
            <person name="Diaz J.F."/>
            <person name="Benocci T."/>
            <person name="Peng M."/>
            <person name="Battaglia E."/>
            <person name="Haridas S."/>
            <person name="Andreopoulos W."/>
            <person name="Labutti K."/>
            <person name="Pangilinan J."/>
            <person name="Floch G.L."/>
            <person name="Makela M.R."/>
            <person name="Henrissat B."/>
            <person name="Grigoriev I.V."/>
            <person name="Crouch J.A."/>
            <person name="De Vries R.P."/>
            <person name="Sukno S.A."/>
            <person name="Thon M.R."/>
        </authorList>
    </citation>
    <scope>NUCLEOTIDE SEQUENCE</scope>
    <source>
        <strain evidence="1">CBS 193.32</strain>
    </source>
</reference>
<organism evidence="1 2">
    <name type="scientific">Colletotrichum godetiae</name>
    <dbReference type="NCBI Taxonomy" id="1209918"/>
    <lineage>
        <taxon>Eukaryota</taxon>
        <taxon>Fungi</taxon>
        <taxon>Dikarya</taxon>
        <taxon>Ascomycota</taxon>
        <taxon>Pezizomycotina</taxon>
        <taxon>Sordariomycetes</taxon>
        <taxon>Hypocreomycetidae</taxon>
        <taxon>Glomerellales</taxon>
        <taxon>Glomerellaceae</taxon>
        <taxon>Colletotrichum</taxon>
        <taxon>Colletotrichum acutatum species complex</taxon>
    </lineage>
</organism>
<dbReference type="EMBL" id="JAHMHR010000001">
    <property type="protein sequence ID" value="KAK1701508.1"/>
    <property type="molecule type" value="Genomic_DNA"/>
</dbReference>
<evidence type="ECO:0000313" key="1">
    <source>
        <dbReference type="EMBL" id="KAK1701508.1"/>
    </source>
</evidence>
<dbReference type="AlphaFoldDB" id="A0AAJ0F5J0"/>
<protein>
    <submittedName>
        <fullName evidence="1">Uncharacterized protein</fullName>
    </submittedName>
</protein>
<name>A0AAJ0F5J0_9PEZI</name>
<accession>A0AAJ0F5J0</accession>
<sequence length="228" mass="25700">MQETGANVNIPSQHSAHFGHLSCWELLVFLSTEYPYTTISCYSAGIFLVSLSLSHPSPSHTIHHTHIRQTQTLDHPTRLLRIHSQPSIHPRRELIPVSVPHRSKIPIQVSRGIKRTHSLTHNTHTIRIHTHNISPLAPATLRNPRFLQTAFARRSLCCSVQPSTTNPPVFKTQSASHISSDPLLPPSSLLSIHLQKLQSPFLPNFTFCRHTPFPPNPKEKRKAEARVT</sequence>
<comment type="caution">
    <text evidence="1">The sequence shown here is derived from an EMBL/GenBank/DDBJ whole genome shotgun (WGS) entry which is preliminary data.</text>
</comment>
<dbReference type="GeneID" id="85450662"/>
<dbReference type="RefSeq" id="XP_060437263.1">
    <property type="nucleotide sequence ID" value="XM_060566136.1"/>
</dbReference>
<dbReference type="Proteomes" id="UP001224890">
    <property type="component" value="Unassembled WGS sequence"/>
</dbReference>